<dbReference type="AlphaFoldDB" id="A0A974CA35"/>
<proteinExistence type="predicted"/>
<evidence type="ECO:0000256" key="3">
    <source>
        <dbReference type="ARBA" id="ARBA00023157"/>
    </source>
</evidence>
<dbReference type="SMART" id="SM00409">
    <property type="entry name" value="IG"/>
    <property type="match status" value="5"/>
</dbReference>
<dbReference type="InterPro" id="IPR003598">
    <property type="entry name" value="Ig_sub2"/>
</dbReference>
<dbReference type="GO" id="GO:0004888">
    <property type="term" value="F:transmembrane signaling receptor activity"/>
    <property type="evidence" value="ECO:0007669"/>
    <property type="project" value="TreeGrafter"/>
</dbReference>
<accession>A0A974CA35</accession>
<keyword evidence="5" id="KW-0812">Transmembrane</keyword>
<feature type="chain" id="PRO_5037884275" description="Ig-like domain-containing protein" evidence="6">
    <location>
        <begin position="17"/>
        <end position="498"/>
    </location>
</feature>
<feature type="signal peptide" evidence="6">
    <location>
        <begin position="1"/>
        <end position="16"/>
    </location>
</feature>
<keyword evidence="3" id="KW-1015">Disulfide bond</keyword>
<name>A0A974CA35_XENLA</name>
<gene>
    <name evidence="8" type="ORF">XELAEV_18040699mg</name>
</gene>
<protein>
    <recommendedName>
        <fullName evidence="7">Ig-like domain-containing protein</fullName>
    </recommendedName>
</protein>
<dbReference type="GO" id="GO:0006955">
    <property type="term" value="P:immune response"/>
    <property type="evidence" value="ECO:0007669"/>
    <property type="project" value="TreeGrafter"/>
</dbReference>
<keyword evidence="5" id="KW-1133">Transmembrane helix</keyword>
<feature type="domain" description="Ig-like" evidence="7">
    <location>
        <begin position="188"/>
        <end position="263"/>
    </location>
</feature>
<dbReference type="SUPFAM" id="SSF48726">
    <property type="entry name" value="Immunoglobulin"/>
    <property type="match status" value="5"/>
</dbReference>
<dbReference type="FunFam" id="2.60.40.10:FF:000651">
    <property type="entry name" value="Fc receptor like 1"/>
    <property type="match status" value="1"/>
</dbReference>
<evidence type="ECO:0000313" key="8">
    <source>
        <dbReference type="EMBL" id="OCT69384.1"/>
    </source>
</evidence>
<dbReference type="GO" id="GO:0009897">
    <property type="term" value="C:external side of plasma membrane"/>
    <property type="evidence" value="ECO:0007669"/>
    <property type="project" value="TreeGrafter"/>
</dbReference>
<evidence type="ECO:0000256" key="6">
    <source>
        <dbReference type="SAM" id="SignalP"/>
    </source>
</evidence>
<dbReference type="Proteomes" id="UP000694892">
    <property type="component" value="Chromosome 8L"/>
</dbReference>
<dbReference type="EMBL" id="CM004480">
    <property type="protein sequence ID" value="OCT69384.1"/>
    <property type="molecule type" value="Genomic_DNA"/>
</dbReference>
<keyword evidence="2" id="KW-0677">Repeat</keyword>
<dbReference type="PROSITE" id="PS50835">
    <property type="entry name" value="IG_LIKE"/>
    <property type="match status" value="3"/>
</dbReference>
<dbReference type="Gene3D" id="2.60.40.10">
    <property type="entry name" value="Immunoglobulins"/>
    <property type="match status" value="5"/>
</dbReference>
<evidence type="ECO:0000256" key="4">
    <source>
        <dbReference type="ARBA" id="ARBA00023319"/>
    </source>
</evidence>
<feature type="domain" description="Ig-like" evidence="7">
    <location>
        <begin position="361"/>
        <end position="438"/>
    </location>
</feature>
<evidence type="ECO:0000256" key="5">
    <source>
        <dbReference type="SAM" id="Phobius"/>
    </source>
</evidence>
<keyword evidence="4" id="KW-0393">Immunoglobulin domain</keyword>
<evidence type="ECO:0000259" key="7">
    <source>
        <dbReference type="PROSITE" id="PS50835"/>
    </source>
</evidence>
<evidence type="ECO:0000313" key="9">
    <source>
        <dbReference type="Proteomes" id="UP000694892"/>
    </source>
</evidence>
<dbReference type="InterPro" id="IPR003599">
    <property type="entry name" value="Ig_sub"/>
</dbReference>
<dbReference type="Pfam" id="PF13895">
    <property type="entry name" value="Ig_2"/>
    <property type="match status" value="4"/>
</dbReference>
<feature type="transmembrane region" description="Helical" evidence="5">
    <location>
        <begin position="458"/>
        <end position="475"/>
    </location>
</feature>
<organism evidence="8 9">
    <name type="scientific">Xenopus laevis</name>
    <name type="common">African clawed frog</name>
    <dbReference type="NCBI Taxonomy" id="8355"/>
    <lineage>
        <taxon>Eukaryota</taxon>
        <taxon>Metazoa</taxon>
        <taxon>Chordata</taxon>
        <taxon>Craniata</taxon>
        <taxon>Vertebrata</taxon>
        <taxon>Euteleostomi</taxon>
        <taxon>Amphibia</taxon>
        <taxon>Batrachia</taxon>
        <taxon>Anura</taxon>
        <taxon>Pipoidea</taxon>
        <taxon>Pipidae</taxon>
        <taxon>Xenopodinae</taxon>
        <taxon>Xenopus</taxon>
        <taxon>Xenopus</taxon>
    </lineage>
</organism>
<keyword evidence="1 6" id="KW-0732">Signal</keyword>
<evidence type="ECO:0000256" key="2">
    <source>
        <dbReference type="ARBA" id="ARBA00022737"/>
    </source>
</evidence>
<sequence length="498" mass="56703">MFLLSFAALYAKYIGATVRPVISLSPNWATIFKGESVNLTCNVDSDVQENQYSWYKNGQQIHSARTITIQAARETNNGNYQCQTGASEKSDAIRLVVKNDDIMLQAPPRINEGDVLNLRCHSRRTKGAIATIFFYEDEIVQPPVADSVFHVGKVRRNVAGTYRCAKKFDDTLLFAEEFISVRDSEVRPLVSLSPNWVPLLTEDFIQLTCDLASTQGWKQTFYWYKDGESLEWNQKSLIVSADEEDSGSYQCQTDASERSDPLRLDVRNDFLILQTPPAVHEGDFLKLRCHSRSGYNEINTTFYKDRNIIQSLITDSVSHLGRANISASGKYRCEKQIYFNKLHYNLSAEVNISISELFSTPQIKVSPDQVTEGDHMIITCDTKLSPHRATTELQFVFYRNGHNVQGFHISSNFTISSVHHMDSGNYTCEVQTPTGSVRKMSKGTYIQMHGRTALENKIRLGFSGLLLFIILWLLFHRLKPHREVYSEKEEEKECSIPL</sequence>
<dbReference type="PANTHER" id="PTHR11481:SF118">
    <property type="entry name" value="FC RECEPTOR-LIKE PROTEIN 6"/>
    <property type="match status" value="1"/>
</dbReference>
<dbReference type="InterPro" id="IPR013783">
    <property type="entry name" value="Ig-like_fold"/>
</dbReference>
<feature type="domain" description="Ig-like" evidence="7">
    <location>
        <begin position="20"/>
        <end position="94"/>
    </location>
</feature>
<dbReference type="GO" id="GO:0007166">
    <property type="term" value="P:cell surface receptor signaling pathway"/>
    <property type="evidence" value="ECO:0007669"/>
    <property type="project" value="TreeGrafter"/>
</dbReference>
<dbReference type="PANTHER" id="PTHR11481">
    <property type="entry name" value="IMMUNOGLOBULIN FC RECEPTOR"/>
    <property type="match status" value="1"/>
</dbReference>
<keyword evidence="5" id="KW-0472">Membrane</keyword>
<dbReference type="SMART" id="SM00408">
    <property type="entry name" value="IGc2"/>
    <property type="match status" value="3"/>
</dbReference>
<dbReference type="InterPro" id="IPR036179">
    <property type="entry name" value="Ig-like_dom_sf"/>
</dbReference>
<evidence type="ECO:0000256" key="1">
    <source>
        <dbReference type="ARBA" id="ARBA00022729"/>
    </source>
</evidence>
<reference evidence="9" key="1">
    <citation type="journal article" date="2016" name="Nature">
        <title>Genome evolution in the allotetraploid frog Xenopus laevis.</title>
        <authorList>
            <person name="Session A.M."/>
            <person name="Uno Y."/>
            <person name="Kwon T."/>
            <person name="Chapman J.A."/>
            <person name="Toyoda A."/>
            <person name="Takahashi S."/>
            <person name="Fukui A."/>
            <person name="Hikosaka A."/>
            <person name="Suzuki A."/>
            <person name="Kondo M."/>
            <person name="van Heeringen S.J."/>
            <person name="Quigley I."/>
            <person name="Heinz S."/>
            <person name="Ogino H."/>
            <person name="Ochi H."/>
            <person name="Hellsten U."/>
            <person name="Lyons J.B."/>
            <person name="Simakov O."/>
            <person name="Putnam N."/>
            <person name="Stites J."/>
            <person name="Kuroki Y."/>
            <person name="Tanaka T."/>
            <person name="Michiue T."/>
            <person name="Watanabe M."/>
            <person name="Bogdanovic O."/>
            <person name="Lister R."/>
            <person name="Georgiou G."/>
            <person name="Paranjpe S.S."/>
            <person name="van Kruijsbergen I."/>
            <person name="Shu S."/>
            <person name="Carlson J."/>
            <person name="Kinoshita T."/>
            <person name="Ohta Y."/>
            <person name="Mawaribuchi S."/>
            <person name="Jenkins J."/>
            <person name="Grimwood J."/>
            <person name="Schmutz J."/>
            <person name="Mitros T."/>
            <person name="Mozaffari S.V."/>
            <person name="Suzuki Y."/>
            <person name="Haramoto Y."/>
            <person name="Yamamoto T.S."/>
            <person name="Takagi C."/>
            <person name="Heald R."/>
            <person name="Miller K."/>
            <person name="Haudenschild C."/>
            <person name="Kitzman J."/>
            <person name="Nakayama T."/>
            <person name="Izutsu Y."/>
            <person name="Robert J."/>
            <person name="Fortriede J."/>
            <person name="Burns K."/>
            <person name="Lotay V."/>
            <person name="Karimi K."/>
            <person name="Yasuoka Y."/>
            <person name="Dichmann D.S."/>
            <person name="Flajnik M.F."/>
            <person name="Houston D.W."/>
            <person name="Shendure J."/>
            <person name="DuPasquier L."/>
            <person name="Vize P.D."/>
            <person name="Zorn A.M."/>
            <person name="Ito M."/>
            <person name="Marcotte E.M."/>
            <person name="Wallingford J.B."/>
            <person name="Ito Y."/>
            <person name="Asashima M."/>
            <person name="Ueno N."/>
            <person name="Matsuda Y."/>
            <person name="Veenstra G.J."/>
            <person name="Fujiyama A."/>
            <person name="Harland R.M."/>
            <person name="Taira M."/>
            <person name="Rokhsar D.S."/>
        </authorList>
    </citation>
    <scope>NUCLEOTIDE SEQUENCE [LARGE SCALE GENOMIC DNA]</scope>
    <source>
        <strain evidence="9">J</strain>
    </source>
</reference>
<dbReference type="InterPro" id="IPR050488">
    <property type="entry name" value="Ig_Fc_receptor"/>
</dbReference>
<dbReference type="InterPro" id="IPR007110">
    <property type="entry name" value="Ig-like_dom"/>
</dbReference>
<dbReference type="OMA" id="FYTEYSA"/>